<feature type="compositionally biased region" description="Basic and acidic residues" evidence="18">
    <location>
        <begin position="355"/>
        <end position="364"/>
    </location>
</feature>
<dbReference type="GO" id="GO:0043657">
    <property type="term" value="C:host cell"/>
    <property type="evidence" value="ECO:0007669"/>
    <property type="project" value="InterPro"/>
</dbReference>
<dbReference type="GO" id="GO:0044156">
    <property type="term" value="C:host cell junction"/>
    <property type="evidence" value="ECO:0007669"/>
    <property type="project" value="UniProtKB-SubCell"/>
</dbReference>
<name>Q9YPA1_9ALPH</name>
<evidence type="ECO:0000256" key="11">
    <source>
        <dbReference type="ARBA" id="ARBA00022844"/>
    </source>
</evidence>
<feature type="region of interest" description="Disordered" evidence="18">
    <location>
        <begin position="325"/>
        <end position="364"/>
    </location>
</feature>
<keyword evidence="13" id="KW-0261">Viral envelope protein</keyword>
<evidence type="ECO:0000256" key="8">
    <source>
        <dbReference type="ARBA" id="ARBA00022553"/>
    </source>
</evidence>
<evidence type="ECO:0000256" key="17">
    <source>
        <dbReference type="ARBA" id="ARBA00025134"/>
    </source>
</evidence>
<keyword evidence="11" id="KW-0946">Virion</keyword>
<keyword evidence="10" id="KW-1040">Host Golgi apparatus</keyword>
<organism evidence="20">
    <name type="scientific">Canid alphaherpesvirus 1</name>
    <dbReference type="NCBI Taxonomy" id="170325"/>
    <lineage>
        <taxon>Viruses</taxon>
        <taxon>Duplodnaviria</taxon>
        <taxon>Heunggongvirae</taxon>
        <taxon>Peploviricota</taxon>
        <taxon>Herviviricetes</taxon>
        <taxon>Herpesvirales</taxon>
        <taxon>Orthoherpesviridae</taxon>
        <taxon>Alphaherpesvirinae</taxon>
        <taxon>Varicellovirus</taxon>
        <taxon>Varicellovirus canidalpha1</taxon>
    </lineage>
</organism>
<dbReference type="Pfam" id="PF01688">
    <property type="entry name" value="Herpes_gI"/>
    <property type="match status" value="1"/>
</dbReference>
<keyword evidence="15 19" id="KW-0472">Membrane</keyword>
<keyword evidence="14" id="KW-1031">Host cell junction</keyword>
<dbReference type="GO" id="GO:0019031">
    <property type="term" value="C:viral envelope"/>
    <property type="evidence" value="ECO:0007669"/>
    <property type="project" value="UniProtKB-KW"/>
</dbReference>
<evidence type="ECO:0000256" key="4">
    <source>
        <dbReference type="ARBA" id="ARBA00004402"/>
    </source>
</evidence>
<keyword evidence="19" id="KW-1133">Transmembrane helix</keyword>
<dbReference type="EMBL" id="U49380">
    <property type="protein sequence ID" value="AAC67213.1"/>
    <property type="molecule type" value="Genomic_DNA"/>
</dbReference>
<evidence type="ECO:0000256" key="18">
    <source>
        <dbReference type="SAM" id="MobiDB-lite"/>
    </source>
</evidence>
<evidence type="ECO:0000256" key="3">
    <source>
        <dbReference type="ARBA" id="ARBA00004381"/>
    </source>
</evidence>
<accession>Q9YPA1</accession>
<comment type="subcellular location">
    <subcellularLocation>
        <location evidence="1">Host Golgi apparatus membrane</location>
        <topology evidence="1">Single-pass type I membrane protein</topology>
    </subcellularLocation>
    <subcellularLocation>
        <location evidence="2">Host cell junction</location>
    </subcellularLocation>
    <subcellularLocation>
        <location evidence="4">Host cell membrane</location>
        <topology evidence="4">Single-pass type I membrane protein</topology>
    </subcellularLocation>
    <subcellularLocation>
        <location evidence="3">Virion membrane</location>
        <topology evidence="3">Single-pass membrane protein</topology>
    </subcellularLocation>
</comment>
<comment type="function">
    <text evidence="17">In epithelial cells, the heterodimer gE/gI is required for the cell-to-cell spread of the virus, by sorting nascent virions to cell junctions. Once the virus reaches the cell junctions, virus particles can spread to adjacent cells extremely rapidly through interactions with cellular receptors that accumulate at these junctions. Implicated in basolateral spread in polarized cells. In neuronal cells, gE/gI is essential for the anterograde spread of the infection throughout the host nervous system. Together with US9, the heterodimer gE/gI is involved in the sorting and transport of viral structural components toward axon tips.</text>
</comment>
<evidence type="ECO:0000256" key="13">
    <source>
        <dbReference type="ARBA" id="ARBA00022879"/>
    </source>
</evidence>
<protein>
    <recommendedName>
        <fullName evidence="6">Envelope glycoprotein I</fullName>
    </recommendedName>
</protein>
<keyword evidence="16" id="KW-0325">Glycoprotein</keyword>
<keyword evidence="7" id="KW-1032">Host cell membrane</keyword>
<evidence type="ECO:0000256" key="14">
    <source>
        <dbReference type="ARBA" id="ARBA00023081"/>
    </source>
</evidence>
<keyword evidence="8" id="KW-0597">Phosphoprotein</keyword>
<evidence type="ECO:0000256" key="16">
    <source>
        <dbReference type="ARBA" id="ARBA00023180"/>
    </source>
</evidence>
<evidence type="ECO:0000256" key="9">
    <source>
        <dbReference type="ARBA" id="ARBA00022692"/>
    </source>
</evidence>
<evidence type="ECO:0000256" key="1">
    <source>
        <dbReference type="ARBA" id="ARBA00004244"/>
    </source>
</evidence>
<feature type="transmembrane region" description="Helical" evidence="19">
    <location>
        <begin position="275"/>
        <end position="297"/>
    </location>
</feature>
<feature type="transmembrane region" description="Helical" evidence="19">
    <location>
        <begin position="16"/>
        <end position="37"/>
    </location>
</feature>
<dbReference type="InterPro" id="IPR002874">
    <property type="entry name" value="Herpes_gI"/>
</dbReference>
<evidence type="ECO:0000256" key="12">
    <source>
        <dbReference type="ARBA" id="ARBA00022870"/>
    </source>
</evidence>
<evidence type="ECO:0000256" key="7">
    <source>
        <dbReference type="ARBA" id="ARBA00022511"/>
    </source>
</evidence>
<evidence type="ECO:0000256" key="19">
    <source>
        <dbReference type="SAM" id="Phobius"/>
    </source>
</evidence>
<comment type="similarity">
    <text evidence="5">Belongs to the alphaherpesvirinae glycoprotein I family.</text>
</comment>
<keyword evidence="12" id="KW-1043">Host membrane</keyword>
<proteinExistence type="inferred from homology"/>
<evidence type="ECO:0000256" key="5">
    <source>
        <dbReference type="ARBA" id="ARBA00005825"/>
    </source>
</evidence>
<keyword evidence="9 19" id="KW-0812">Transmembrane</keyword>
<reference evidence="20" key="1">
    <citation type="journal article" date="1997" name="DNA Seq.">
        <title>Nucleotide sequence of canine herpesvirus homologues of herpes simplex virus type 1 US2, US3, glycoproteins I and E, US8.5 and US9 genes.</title>
        <authorList>
            <person name="Tyack S.G."/>
            <person name="Studdert M.J."/>
            <person name="Johnson M.A."/>
        </authorList>
    </citation>
    <scope>NUCLEOTIDE SEQUENCE</scope>
    <source>
        <strain evidence="20">CSL-2</strain>
    </source>
</reference>
<evidence type="ECO:0000256" key="2">
    <source>
        <dbReference type="ARBA" id="ARBA00004315"/>
    </source>
</evidence>
<evidence type="ECO:0000256" key="6">
    <source>
        <dbReference type="ARBA" id="ARBA00013983"/>
    </source>
</evidence>
<dbReference type="GO" id="GO:0055036">
    <property type="term" value="C:virion membrane"/>
    <property type="evidence" value="ECO:0007669"/>
    <property type="project" value="UniProtKB-SubCell"/>
</dbReference>
<evidence type="ECO:0000256" key="10">
    <source>
        <dbReference type="ARBA" id="ARBA00022812"/>
    </source>
</evidence>
<dbReference type="GO" id="GO:0044178">
    <property type="term" value="C:host cell Golgi membrane"/>
    <property type="evidence" value="ECO:0007669"/>
    <property type="project" value="UniProtKB-SubCell"/>
</dbReference>
<evidence type="ECO:0000313" key="20">
    <source>
        <dbReference type="EMBL" id="AAC67213.1"/>
    </source>
</evidence>
<sequence length="364" mass="41999">MYLQLLFTCKRVETRLLITMFLPILFLFLYGVNGFVYKGTYISMFLNTSSGFSIFPDDKFIVSGRLLFLDDQHLSVNNYSGTIEFIHFNNSCYTVYQTIEYFSCPRIFNNAFRSCLKKVSKHHESQLRINSSIENGVLLEITNPKPNDSGVYFIRVQLENNKTDVFGIPAFIYSFNMSNEVNKSNFDDVTTSLYTSSHPSSQTITPIYLNEKHEPICHTVKKDENVYELLLGLHGNITDDIFLDEDSELLKRVNIPTTTNNYIFKPYLDQRNRKFLIIVISISIILLILLVLIGSIINNIIRRHFSSSSRIYRPKGNSESENIELTCGENSVNKNNPLPKKPNRQKRSSTIQRETSLETIKEEV</sequence>
<evidence type="ECO:0000256" key="15">
    <source>
        <dbReference type="ARBA" id="ARBA00023136"/>
    </source>
</evidence>